<evidence type="ECO:0000256" key="12">
    <source>
        <dbReference type="RuleBase" id="RU361166"/>
    </source>
</evidence>
<reference evidence="18 19" key="1">
    <citation type="submission" date="2010-12" db="EMBL/GenBank/DDBJ databases">
        <title>Complete sequence of Bacillus cellulosilyticus DSM 2522.</title>
        <authorList>
            <consortium name="US DOE Joint Genome Institute"/>
            <person name="Lucas S."/>
            <person name="Copeland A."/>
            <person name="Lapidus A."/>
            <person name="Cheng J.-F."/>
            <person name="Bruce D."/>
            <person name="Goodwin L."/>
            <person name="Pitluck S."/>
            <person name="Chertkov O."/>
            <person name="Detter J.C."/>
            <person name="Han C."/>
            <person name="Tapia R."/>
            <person name="Land M."/>
            <person name="Hauser L."/>
            <person name="Jeffries C."/>
            <person name="Kyrpides N."/>
            <person name="Ivanova N."/>
            <person name="Mikhailova N."/>
            <person name="Brumm P."/>
            <person name="Mead D."/>
            <person name="Woyke T."/>
        </authorList>
    </citation>
    <scope>NUCLEOTIDE SEQUENCE [LARGE SCALE GENOMIC DNA]</scope>
    <source>
        <strain evidence="19">ATCC 21833 / DSM 2522 / FERM P-1141 / JCM 9156 / N-4</strain>
    </source>
</reference>
<evidence type="ECO:0000256" key="10">
    <source>
        <dbReference type="ARBA" id="ARBA00023326"/>
    </source>
</evidence>
<evidence type="ECO:0000256" key="7">
    <source>
        <dbReference type="ARBA" id="ARBA00023088"/>
    </source>
</evidence>
<gene>
    <name evidence="18" type="ordered locus">Bcell_3391</name>
</gene>
<organism evidence="18 19">
    <name type="scientific">Evansella cellulosilytica (strain ATCC 21833 / DSM 2522 / FERM P-1141 / JCM 9156 / N-4)</name>
    <name type="common">Bacillus cellulosilyticus</name>
    <dbReference type="NCBI Taxonomy" id="649639"/>
    <lineage>
        <taxon>Bacteria</taxon>
        <taxon>Bacillati</taxon>
        <taxon>Bacillota</taxon>
        <taxon>Bacilli</taxon>
        <taxon>Bacillales</taxon>
        <taxon>Bacillaceae</taxon>
        <taxon>Evansella</taxon>
    </lineage>
</organism>
<dbReference type="OrthoDB" id="9758662at2"/>
<comment type="subcellular location">
    <subcellularLocation>
        <location evidence="1">Secreted</location>
        <location evidence="1">Cell wall</location>
        <topology evidence="1">Peptidoglycan-anchor</topology>
    </subcellularLocation>
</comment>
<evidence type="ECO:0000256" key="2">
    <source>
        <dbReference type="ARBA" id="ARBA00007072"/>
    </source>
</evidence>
<dbReference type="PROSITE" id="PS00592">
    <property type="entry name" value="GH9_2"/>
    <property type="match status" value="1"/>
</dbReference>
<feature type="active site" evidence="11">
    <location>
        <position position="531"/>
    </location>
</feature>
<evidence type="ECO:0000256" key="6">
    <source>
        <dbReference type="ARBA" id="ARBA00022801"/>
    </source>
</evidence>
<evidence type="ECO:0000256" key="13">
    <source>
        <dbReference type="SAM" id="MobiDB-lite"/>
    </source>
</evidence>
<protein>
    <recommendedName>
        <fullName evidence="12">Endoglucanase</fullName>
        <ecNumber evidence="12">3.2.1.4</ecNumber>
    </recommendedName>
</protein>
<accession>E6U2C0</accession>
<evidence type="ECO:0000259" key="16">
    <source>
        <dbReference type="Pfam" id="PF00759"/>
    </source>
</evidence>
<dbReference type="Pfam" id="PF02927">
    <property type="entry name" value="CelD_N"/>
    <property type="match status" value="1"/>
</dbReference>
<keyword evidence="4" id="KW-0964">Secreted</keyword>
<evidence type="ECO:0000256" key="4">
    <source>
        <dbReference type="ARBA" id="ARBA00022525"/>
    </source>
</evidence>
<feature type="compositionally biased region" description="Acidic residues" evidence="13">
    <location>
        <begin position="725"/>
        <end position="734"/>
    </location>
</feature>
<keyword evidence="12" id="KW-0136">Cellulose degradation</keyword>
<dbReference type="EMBL" id="CP002394">
    <property type="protein sequence ID" value="ADU31633.1"/>
    <property type="molecule type" value="Genomic_DNA"/>
</dbReference>
<feature type="region of interest" description="Disordered" evidence="13">
    <location>
        <begin position="697"/>
        <end position="752"/>
    </location>
</feature>
<evidence type="ECO:0000259" key="17">
    <source>
        <dbReference type="Pfam" id="PF02927"/>
    </source>
</evidence>
<dbReference type="SUPFAM" id="SSF48208">
    <property type="entry name" value="Six-hairpin glycosidases"/>
    <property type="match status" value="1"/>
</dbReference>
<feature type="domain" description="Cellulase Ig-like" evidence="17">
    <location>
        <begin position="41"/>
        <end position="121"/>
    </location>
</feature>
<sequence length="786" mass="87591" precursor="true">MKNKKGFLTIFLVFLLIFSSVSFISAESDGDDLDSEIVTEVGPSVKVNQVGYLPNINKIAIVVDDSEASTFNVINNDTDEIVYSGELTEPVFDEHSGDVVKHADFTYVTEPGTYVVHVPGVDTSFAFDISNDVYYNSLLETMRSYTTQRSATAIDDPITGIQYEAGHLQDQEAIFYFTDEENPELTTEGDTIDVSAGWYDAGDYGLYVTPGSISVSQLLYAYELNPETFYSGQMSFPEGVSEEDRQTDLPDILIEAKHKLLWLEKMQREDGVVYHKVSGLEWPGMDVKPVEDTQDRYVFGMSTYGTAMYGATMAIASRQFSDYDQEFADRLLANAELAFEYLEAHPEPYFREDDGQNDGSGAYGKRGTDNGERFWLAAELLKTTGDSKYDDYIHEYEFDDTTIVELFDEEAGIISWGNGLPLAQYAYILSDNANEESKAIVQDTFLAYADDILAQIESDGYRNALEYSEYTWASAKNAVTKGNYLLFANEIQPNDVYIDGALDQLHYILGRTATGMSYLTGSGTKSPQHVHHRIRMSTDTYMPGLLVGGPNGFNGGGDPEQARFFDEDGELLMPIAKAYVDHDNSWSTNEYAIDYTAPALFSLAYFSNPEFISGDEEDASDKLEQKVAELESQIEELNERLQELENNNEIDQLQLMVDELEAELVALSAQYDDVEALVTMLEQQVESLKAQIEELMTDEESTSIETGDEKTSDSELENGAKSEEALEVADESDSSNESAGATSDEDKGDRLPDTATSTFNYLLLGTVLFMLGTAIFLLQRRKLLAK</sequence>
<evidence type="ECO:0000256" key="3">
    <source>
        <dbReference type="ARBA" id="ARBA00022512"/>
    </source>
</evidence>
<dbReference type="Gene3D" id="1.20.5.340">
    <property type="match status" value="1"/>
</dbReference>
<dbReference type="Gene3D" id="1.50.10.10">
    <property type="match status" value="1"/>
</dbReference>
<name>E6U2C0_EVAC2</name>
<feature type="chain" id="PRO_5005128266" description="Endoglucanase" evidence="12">
    <location>
        <begin position="27"/>
        <end position="786"/>
    </location>
</feature>
<keyword evidence="10 11" id="KW-0624">Polysaccharide degradation</keyword>
<dbReference type="Gene3D" id="2.60.40.10">
    <property type="entry name" value="Immunoglobulins"/>
    <property type="match status" value="1"/>
</dbReference>
<feature type="compositionally biased region" description="Basic and acidic residues" evidence="13">
    <location>
        <begin position="707"/>
        <end position="724"/>
    </location>
</feature>
<dbReference type="EC" id="3.2.1.4" evidence="12"/>
<comment type="catalytic activity">
    <reaction evidence="12">
        <text>Endohydrolysis of (1-&gt;4)-beta-D-glucosidic linkages in cellulose, lichenin and cereal beta-D-glucans.</text>
        <dbReference type="EC" id="3.2.1.4"/>
    </reaction>
</comment>
<dbReference type="RefSeq" id="WP_013489964.1">
    <property type="nucleotide sequence ID" value="NC_014829.1"/>
</dbReference>
<keyword evidence="14" id="KW-0472">Membrane</keyword>
<evidence type="ECO:0000256" key="5">
    <source>
        <dbReference type="ARBA" id="ARBA00022729"/>
    </source>
</evidence>
<evidence type="ECO:0000313" key="19">
    <source>
        <dbReference type="Proteomes" id="UP000001401"/>
    </source>
</evidence>
<dbReference type="InterPro" id="IPR004197">
    <property type="entry name" value="Cellulase_Ig-like"/>
</dbReference>
<dbReference type="GO" id="GO:0030245">
    <property type="term" value="P:cellulose catabolic process"/>
    <property type="evidence" value="ECO:0007669"/>
    <property type="project" value="UniProtKB-KW"/>
</dbReference>
<feature type="signal peptide" evidence="12">
    <location>
        <begin position="1"/>
        <end position="26"/>
    </location>
</feature>
<dbReference type="InterPro" id="IPR014756">
    <property type="entry name" value="Ig_E-set"/>
</dbReference>
<keyword evidence="5 12" id="KW-0732">Signal</keyword>
<proteinExistence type="inferred from homology"/>
<keyword evidence="9 11" id="KW-0326">Glycosidase</keyword>
<dbReference type="InterPro" id="IPR013783">
    <property type="entry name" value="Ig-like_fold"/>
</dbReference>
<keyword evidence="14" id="KW-1133">Transmembrane helix</keyword>
<dbReference type="InterPro" id="IPR001701">
    <property type="entry name" value="Glyco_hydro_9"/>
</dbReference>
<feature type="transmembrane region" description="Helical" evidence="14">
    <location>
        <begin position="759"/>
        <end position="778"/>
    </location>
</feature>
<dbReference type="STRING" id="649639.Bcell_3391"/>
<evidence type="ECO:0000256" key="8">
    <source>
        <dbReference type="ARBA" id="ARBA00023277"/>
    </source>
</evidence>
<comment type="similarity">
    <text evidence="2 11 12">Belongs to the glycosyl hydrolase 9 (cellulase E) family.</text>
</comment>
<evidence type="ECO:0000256" key="9">
    <source>
        <dbReference type="ARBA" id="ARBA00023295"/>
    </source>
</evidence>
<evidence type="ECO:0000256" key="14">
    <source>
        <dbReference type="SAM" id="Phobius"/>
    </source>
</evidence>
<evidence type="ECO:0000313" key="18">
    <source>
        <dbReference type="EMBL" id="ADU31633.1"/>
    </source>
</evidence>
<dbReference type="eggNOG" id="COG3291">
    <property type="taxonomic scope" value="Bacteria"/>
</dbReference>
<dbReference type="Pfam" id="PF00759">
    <property type="entry name" value="Glyco_hydro_9"/>
    <property type="match status" value="1"/>
</dbReference>
<dbReference type="InterPro" id="IPR018221">
    <property type="entry name" value="Glyco_hydro_9_His_AS"/>
</dbReference>
<keyword evidence="7" id="KW-0572">Peptidoglycan-anchor</keyword>
<dbReference type="Pfam" id="PF00746">
    <property type="entry name" value="Gram_pos_anchor"/>
    <property type="match status" value="1"/>
</dbReference>
<dbReference type="NCBIfam" id="TIGR01167">
    <property type="entry name" value="LPXTG_anchor"/>
    <property type="match status" value="1"/>
</dbReference>
<dbReference type="KEGG" id="bco:Bcell_3391"/>
<keyword evidence="14" id="KW-0812">Transmembrane</keyword>
<evidence type="ECO:0000256" key="11">
    <source>
        <dbReference type="PROSITE-ProRule" id="PRU10059"/>
    </source>
</evidence>
<keyword evidence="19" id="KW-1185">Reference proteome</keyword>
<dbReference type="CDD" id="cd02850">
    <property type="entry name" value="E_set_Cellulase_N"/>
    <property type="match status" value="1"/>
</dbReference>
<feature type="domain" description="Gram-positive cocci surface proteins LPxTG" evidence="15">
    <location>
        <begin position="745"/>
        <end position="782"/>
    </location>
</feature>
<dbReference type="InterPro" id="IPR019931">
    <property type="entry name" value="LPXTG_anchor"/>
</dbReference>
<dbReference type="SUPFAM" id="SSF81296">
    <property type="entry name" value="E set domains"/>
    <property type="match status" value="1"/>
</dbReference>
<evidence type="ECO:0000259" key="15">
    <source>
        <dbReference type="Pfam" id="PF00746"/>
    </source>
</evidence>
<dbReference type="PANTHER" id="PTHR22298">
    <property type="entry name" value="ENDO-1,4-BETA-GLUCANASE"/>
    <property type="match status" value="1"/>
</dbReference>
<dbReference type="Proteomes" id="UP000001401">
    <property type="component" value="Chromosome"/>
</dbReference>
<evidence type="ECO:0000256" key="1">
    <source>
        <dbReference type="ARBA" id="ARBA00004168"/>
    </source>
</evidence>
<keyword evidence="8 11" id="KW-0119">Carbohydrate metabolism</keyword>
<dbReference type="AlphaFoldDB" id="E6U2C0"/>
<dbReference type="InterPro" id="IPR008928">
    <property type="entry name" value="6-hairpin_glycosidase_sf"/>
</dbReference>
<feature type="domain" description="Glycoside hydrolase family 9" evidence="16">
    <location>
        <begin position="134"/>
        <end position="601"/>
    </location>
</feature>
<dbReference type="InterPro" id="IPR012341">
    <property type="entry name" value="6hp_glycosidase-like_sf"/>
</dbReference>
<keyword evidence="6 11" id="KW-0378">Hydrolase</keyword>
<keyword evidence="3" id="KW-0134">Cell wall</keyword>
<dbReference type="GO" id="GO:0008810">
    <property type="term" value="F:cellulase activity"/>
    <property type="evidence" value="ECO:0007669"/>
    <property type="project" value="UniProtKB-EC"/>
</dbReference>
<dbReference type="HOGENOM" id="CLU_006010_2_1_9"/>